<keyword evidence="1" id="KW-1133">Transmembrane helix</keyword>
<proteinExistence type="predicted"/>
<evidence type="ECO:0000313" key="4">
    <source>
        <dbReference type="Proteomes" id="UP000766904"/>
    </source>
</evidence>
<feature type="domain" description="DUF7344" evidence="2">
    <location>
        <begin position="12"/>
        <end position="90"/>
    </location>
</feature>
<feature type="transmembrane region" description="Helical" evidence="1">
    <location>
        <begin position="116"/>
        <end position="135"/>
    </location>
</feature>
<comment type="caution">
    <text evidence="3">The sequence shown here is derived from an EMBL/GenBank/DDBJ whole genome shotgun (WGS) entry which is preliminary data.</text>
</comment>
<accession>A0A8J8Q147</accession>
<dbReference type="EMBL" id="PHNJ01000009">
    <property type="protein sequence ID" value="TYL37516.1"/>
    <property type="molecule type" value="Genomic_DNA"/>
</dbReference>
<dbReference type="RefSeq" id="WP_148859045.1">
    <property type="nucleotide sequence ID" value="NZ_PHNJ01000009.1"/>
</dbReference>
<dbReference type="AlphaFoldDB" id="A0A8J8Q147"/>
<dbReference type="OrthoDB" id="331021at2157"/>
<evidence type="ECO:0000259" key="2">
    <source>
        <dbReference type="Pfam" id="PF24035"/>
    </source>
</evidence>
<dbReference type="Pfam" id="PF24035">
    <property type="entry name" value="DUF7344"/>
    <property type="match status" value="1"/>
</dbReference>
<feature type="transmembrane region" description="Helical" evidence="1">
    <location>
        <begin position="141"/>
        <end position="160"/>
    </location>
</feature>
<evidence type="ECO:0000256" key="1">
    <source>
        <dbReference type="SAM" id="Phobius"/>
    </source>
</evidence>
<evidence type="ECO:0000313" key="3">
    <source>
        <dbReference type="EMBL" id="TYL37516.1"/>
    </source>
</evidence>
<keyword evidence="1" id="KW-0812">Transmembrane</keyword>
<name>A0A8J8Q147_9EURY</name>
<protein>
    <recommendedName>
        <fullName evidence="2">DUF7344 domain-containing protein</fullName>
    </recommendedName>
</protein>
<dbReference type="Proteomes" id="UP000766904">
    <property type="component" value="Unassembled WGS sequence"/>
</dbReference>
<keyword evidence="4" id="KW-1185">Reference proteome</keyword>
<reference evidence="3" key="1">
    <citation type="submission" date="2017-11" db="EMBL/GenBank/DDBJ databases">
        <authorList>
            <person name="Kajale S.C."/>
            <person name="Sharma A."/>
        </authorList>
    </citation>
    <scope>NUCLEOTIDE SEQUENCE</scope>
    <source>
        <strain evidence="3">LS1_42</strain>
    </source>
</reference>
<organism evidence="3 4">
    <name type="scientific">Natronococcus pandeyae</name>
    <dbReference type="NCBI Taxonomy" id="2055836"/>
    <lineage>
        <taxon>Archaea</taxon>
        <taxon>Methanobacteriati</taxon>
        <taxon>Methanobacteriota</taxon>
        <taxon>Stenosarchaea group</taxon>
        <taxon>Halobacteria</taxon>
        <taxon>Halobacteriales</taxon>
        <taxon>Natrialbaceae</taxon>
        <taxon>Natronococcus</taxon>
    </lineage>
</organism>
<keyword evidence="1" id="KW-0472">Membrane</keyword>
<gene>
    <name evidence="3" type="ORF">CV102_16225</name>
</gene>
<dbReference type="InterPro" id="IPR055768">
    <property type="entry name" value="DUF7344"/>
</dbReference>
<sequence length="178" mass="20063">MSDRELSQAELFDVFSNARRRQAVRYLKRQGGECDLAPLVEQVAAWENDIGSDEVTRTQRRRVYISLYQTHLPMLEDHGIVDWDPDAHAIELVPSNEVFEPYLDRRLDHQRPWHRLYAAVTALGVIGLVVSWLSVGPVTTAVAPLVALALCLAILAVSVAQHVSRRPDLRLPFGTTSR</sequence>